<evidence type="ECO:0000313" key="1">
    <source>
        <dbReference type="EMBL" id="QNT35475.1"/>
    </source>
</evidence>
<organism evidence="1">
    <name type="scientific">uncultured Methanosarcinales archaeon</name>
    <dbReference type="NCBI Taxonomy" id="183757"/>
    <lineage>
        <taxon>Archaea</taxon>
        <taxon>Methanobacteriati</taxon>
        <taxon>Methanobacteriota</taxon>
        <taxon>Stenosarchaea group</taxon>
        <taxon>Methanomicrobia</taxon>
        <taxon>Methanosarcinales</taxon>
        <taxon>environmental samples</taxon>
    </lineage>
</organism>
<proteinExistence type="predicted"/>
<name>A0A7H1KNG1_9EURY</name>
<dbReference type="AlphaFoldDB" id="A0A7H1KNG1"/>
<dbReference type="EMBL" id="MT776523">
    <property type="protein sequence ID" value="QNT35475.1"/>
    <property type="molecule type" value="Genomic_DNA"/>
</dbReference>
<sequence length="38" mass="4598">MLDNYHRLGHYRFIGGMEMDWIVRSDLLFDPAAWLEQT</sequence>
<reference evidence="1" key="1">
    <citation type="submission" date="2020-07" db="EMBL/GenBank/DDBJ databases">
        <title>Unique genomic features of the anaerobic methanotrophic archaea.</title>
        <authorList>
            <person name="Chadwick G.L."/>
            <person name="Skennerton C.T."/>
            <person name="Laso-Perez R."/>
            <person name="Leu A.O."/>
            <person name="Speth D.R."/>
            <person name="Yu H."/>
            <person name="Morgan-Lang C."/>
            <person name="Hatzenpichler R."/>
            <person name="Goudeau D."/>
            <person name="Malmstrom R."/>
            <person name="Brazelton W.J."/>
            <person name="Woyke T."/>
            <person name="Hallam S.J."/>
            <person name="Tyson G.W."/>
            <person name="Wegener G."/>
            <person name="Boetius A."/>
            <person name="Orphan V."/>
        </authorList>
    </citation>
    <scope>NUCLEOTIDE SEQUENCE</scope>
</reference>
<protein>
    <submittedName>
        <fullName evidence="1">Uncharacterized protein</fullName>
    </submittedName>
</protein>
<accession>A0A7H1KNG1</accession>
<gene>
    <name evidence="1" type="ORF">EKMJPAOO_00025</name>
</gene>